<reference evidence="2" key="1">
    <citation type="journal article" date="2020" name="Stud. Mycol.">
        <title>101 Dothideomycetes genomes: a test case for predicting lifestyles and emergence of pathogens.</title>
        <authorList>
            <person name="Haridas S."/>
            <person name="Albert R."/>
            <person name="Binder M."/>
            <person name="Bloem J."/>
            <person name="Labutti K."/>
            <person name="Salamov A."/>
            <person name="Andreopoulos B."/>
            <person name="Baker S."/>
            <person name="Barry K."/>
            <person name="Bills G."/>
            <person name="Bluhm B."/>
            <person name="Cannon C."/>
            <person name="Castanera R."/>
            <person name="Culley D."/>
            <person name="Daum C."/>
            <person name="Ezra D."/>
            <person name="Gonzalez J."/>
            <person name="Henrissat B."/>
            <person name="Kuo A."/>
            <person name="Liang C."/>
            <person name="Lipzen A."/>
            <person name="Lutzoni F."/>
            <person name="Magnuson J."/>
            <person name="Mondo S."/>
            <person name="Nolan M."/>
            <person name="Ohm R."/>
            <person name="Pangilinan J."/>
            <person name="Park H.-J."/>
            <person name="Ramirez L."/>
            <person name="Alfaro M."/>
            <person name="Sun H."/>
            <person name="Tritt A."/>
            <person name="Yoshinaga Y."/>
            <person name="Zwiers L.-H."/>
            <person name="Turgeon B."/>
            <person name="Goodwin S."/>
            <person name="Spatafora J."/>
            <person name="Crous P."/>
            <person name="Grigoriev I."/>
        </authorList>
    </citation>
    <scope>NUCLEOTIDE SEQUENCE</scope>
    <source>
        <strain evidence="2">CBS 121167</strain>
    </source>
</reference>
<gene>
    <name evidence="2" type="ORF">K452DRAFT_290000</name>
</gene>
<name>A0A6A6B852_9PEZI</name>
<evidence type="ECO:0000256" key="1">
    <source>
        <dbReference type="SAM" id="MobiDB-lite"/>
    </source>
</evidence>
<feature type="region of interest" description="Disordered" evidence="1">
    <location>
        <begin position="1"/>
        <end position="97"/>
    </location>
</feature>
<organism evidence="2 3">
    <name type="scientific">Aplosporella prunicola CBS 121167</name>
    <dbReference type="NCBI Taxonomy" id="1176127"/>
    <lineage>
        <taxon>Eukaryota</taxon>
        <taxon>Fungi</taxon>
        <taxon>Dikarya</taxon>
        <taxon>Ascomycota</taxon>
        <taxon>Pezizomycotina</taxon>
        <taxon>Dothideomycetes</taxon>
        <taxon>Dothideomycetes incertae sedis</taxon>
        <taxon>Botryosphaeriales</taxon>
        <taxon>Aplosporellaceae</taxon>
        <taxon>Aplosporella</taxon>
    </lineage>
</organism>
<dbReference type="GeneID" id="54298421"/>
<keyword evidence="3" id="KW-1185">Reference proteome</keyword>
<dbReference type="RefSeq" id="XP_033395158.1">
    <property type="nucleotide sequence ID" value="XM_033540925.1"/>
</dbReference>
<accession>A0A6A6B852</accession>
<protein>
    <submittedName>
        <fullName evidence="2">Uncharacterized protein</fullName>
    </submittedName>
</protein>
<dbReference type="EMBL" id="ML995493">
    <property type="protein sequence ID" value="KAF2139445.1"/>
    <property type="molecule type" value="Genomic_DNA"/>
</dbReference>
<dbReference type="Proteomes" id="UP000799438">
    <property type="component" value="Unassembled WGS sequence"/>
</dbReference>
<feature type="compositionally biased region" description="Pro residues" evidence="1">
    <location>
        <begin position="70"/>
        <end position="79"/>
    </location>
</feature>
<feature type="compositionally biased region" description="Basic and acidic residues" evidence="1">
    <location>
        <begin position="1"/>
        <end position="16"/>
    </location>
</feature>
<feature type="compositionally biased region" description="Basic and acidic residues" evidence="1">
    <location>
        <begin position="41"/>
        <end position="53"/>
    </location>
</feature>
<dbReference type="AlphaFoldDB" id="A0A6A6B852"/>
<sequence length="133" mass="14989">MQSSRAKSERASERPKLSNHIHHPQPTHARYKSYHNPTTHRSRESPHTHHEPTNPRSTQTRRNARHTSAPAPPLPPAPPTGRRRQTPKTAFPKKGPPCALFGDAPCAFRYSRGDGLLISLQYWACLTHNLARA</sequence>
<proteinExistence type="predicted"/>
<feature type="compositionally biased region" description="Basic residues" evidence="1">
    <location>
        <begin position="17"/>
        <end position="33"/>
    </location>
</feature>
<evidence type="ECO:0000313" key="2">
    <source>
        <dbReference type="EMBL" id="KAF2139445.1"/>
    </source>
</evidence>
<evidence type="ECO:0000313" key="3">
    <source>
        <dbReference type="Proteomes" id="UP000799438"/>
    </source>
</evidence>